<accession>A0AAD9REW0</accession>
<evidence type="ECO:0000256" key="2">
    <source>
        <dbReference type="ARBA" id="ARBA00004687"/>
    </source>
</evidence>
<comment type="function">
    <text evidence="7">Part of the complex catalyzing the transfer of N-acetylglucosamine from UDP-N-acetylglucosamine to phosphatidylinositol, the first step of GPI biosynthesis.</text>
</comment>
<feature type="transmembrane region" description="Helical" evidence="8">
    <location>
        <begin position="12"/>
        <end position="34"/>
    </location>
</feature>
<evidence type="ECO:0000256" key="6">
    <source>
        <dbReference type="ARBA" id="ARBA00023136"/>
    </source>
</evidence>
<comment type="caution">
    <text evidence="10">The sequence shown here is derived from an EMBL/GenBank/DDBJ whole genome shotgun (WGS) entry which is preliminary data.</text>
</comment>
<evidence type="ECO:0000313" key="11">
    <source>
        <dbReference type="Proteomes" id="UP001258017"/>
    </source>
</evidence>
<comment type="pathway">
    <text evidence="2 7">Glycolipid biosynthesis; glycosylphosphatidylinositol-anchor biosynthesis.</text>
</comment>
<evidence type="ECO:0000256" key="7">
    <source>
        <dbReference type="PIRNR" id="PIRNR008765"/>
    </source>
</evidence>
<dbReference type="EMBL" id="JAIFRP010000705">
    <property type="protein sequence ID" value="KAK2578033.1"/>
    <property type="molecule type" value="Genomic_DNA"/>
</dbReference>
<reference evidence="10" key="2">
    <citation type="journal article" date="2023" name="Commun. Biol.">
        <title>Intrasexual cuticular hydrocarbon dimorphism in a wasp sheds light on hydrocarbon biosynthesis genes in Hymenoptera.</title>
        <authorList>
            <person name="Moris V.C."/>
            <person name="Podsiadlowski L."/>
            <person name="Martin S."/>
            <person name="Oeyen J.P."/>
            <person name="Donath A."/>
            <person name="Petersen M."/>
            <person name="Wilbrandt J."/>
            <person name="Misof B."/>
            <person name="Liedtke D."/>
            <person name="Thamm M."/>
            <person name="Scheiner R."/>
            <person name="Schmitt T."/>
            <person name="Niehuis O."/>
        </authorList>
    </citation>
    <scope>NUCLEOTIDE SEQUENCE</scope>
    <source>
        <strain evidence="10">GBR_01_08_01A</strain>
    </source>
</reference>
<dbReference type="InterPro" id="IPR016542">
    <property type="entry name" value="PIG-P_GPI19"/>
</dbReference>
<keyword evidence="4 8" id="KW-0812">Transmembrane</keyword>
<evidence type="ECO:0000256" key="8">
    <source>
        <dbReference type="SAM" id="Phobius"/>
    </source>
</evidence>
<dbReference type="InterPro" id="IPR052263">
    <property type="entry name" value="GPI_Anchor_Biosynth"/>
</dbReference>
<keyword evidence="11" id="KW-1185">Reference proteome</keyword>
<feature type="domain" description="PIG-P" evidence="9">
    <location>
        <begin position="11"/>
        <end position="123"/>
    </location>
</feature>
<evidence type="ECO:0000259" key="9">
    <source>
        <dbReference type="Pfam" id="PF08510"/>
    </source>
</evidence>
<dbReference type="GO" id="GO:0006506">
    <property type="term" value="P:GPI anchor biosynthetic process"/>
    <property type="evidence" value="ECO:0007669"/>
    <property type="project" value="UniProtKB-KW"/>
</dbReference>
<dbReference type="Pfam" id="PF08510">
    <property type="entry name" value="PIG-P"/>
    <property type="match status" value="1"/>
</dbReference>
<evidence type="ECO:0000256" key="5">
    <source>
        <dbReference type="ARBA" id="ARBA00022989"/>
    </source>
</evidence>
<keyword evidence="5 8" id="KW-1133">Transmembrane helix</keyword>
<evidence type="ECO:0000256" key="4">
    <source>
        <dbReference type="ARBA" id="ARBA00022692"/>
    </source>
</evidence>
<comment type="subcellular location">
    <subcellularLocation>
        <location evidence="1">Membrane</location>
        <topology evidence="1">Multi-pass membrane protein</topology>
    </subcellularLocation>
</comment>
<dbReference type="PANTHER" id="PTHR46346:SF1">
    <property type="entry name" value="PHOSPHATIDYLINOSITOL N-ACETYLGLUCOSAMINYLTRANSFERASE SUBUNIT P"/>
    <property type="match status" value="1"/>
</dbReference>
<dbReference type="Proteomes" id="UP001258017">
    <property type="component" value="Unassembled WGS sequence"/>
</dbReference>
<reference evidence="10" key="1">
    <citation type="submission" date="2021-08" db="EMBL/GenBank/DDBJ databases">
        <authorList>
            <person name="Misof B."/>
            <person name="Oliver O."/>
            <person name="Podsiadlowski L."/>
            <person name="Donath A."/>
            <person name="Peters R."/>
            <person name="Mayer C."/>
            <person name="Rust J."/>
            <person name="Gunkel S."/>
            <person name="Lesny P."/>
            <person name="Martin S."/>
            <person name="Oeyen J.P."/>
            <person name="Petersen M."/>
            <person name="Panagiotis P."/>
            <person name="Wilbrandt J."/>
            <person name="Tanja T."/>
        </authorList>
    </citation>
    <scope>NUCLEOTIDE SEQUENCE</scope>
    <source>
        <strain evidence="10">GBR_01_08_01A</strain>
        <tissue evidence="10">Thorax + abdomen</tissue>
    </source>
</reference>
<evidence type="ECO:0000313" key="10">
    <source>
        <dbReference type="EMBL" id="KAK2578033.1"/>
    </source>
</evidence>
<dbReference type="GO" id="GO:0016020">
    <property type="term" value="C:membrane"/>
    <property type="evidence" value="ECO:0007669"/>
    <property type="project" value="UniProtKB-SubCell"/>
</dbReference>
<dbReference type="GO" id="GO:0017176">
    <property type="term" value="F:phosphatidylinositol N-acetylglucosaminyltransferase activity"/>
    <property type="evidence" value="ECO:0007669"/>
    <property type="project" value="UniProtKB-UniRule"/>
</dbReference>
<dbReference type="PANTHER" id="PTHR46346">
    <property type="entry name" value="PHOSPHATIDYLINOSITOL N-ACETYLGLUCOSAMINYLTRANSFERASE SUBUNIT P"/>
    <property type="match status" value="1"/>
</dbReference>
<keyword evidence="3 7" id="KW-0337">GPI-anchor biosynthesis</keyword>
<dbReference type="PIRSF" id="PIRSF008765">
    <property type="entry name" value="PIG-P_GPI19"/>
    <property type="match status" value="1"/>
</dbReference>
<sequence length="133" mass="15138">MEHTPAPYAPRAVYGYAMYIGSNILFILYLVWSIVPDYILQDYLGLSYYPSKYWAIAIPVWALTALAIFAFIIYPAINLLMTPDIDDIRTITDSYAQPRKETVPGGVPPVSDIPITEVCRQLYLPKKTKPKYN</sequence>
<protein>
    <recommendedName>
        <fullName evidence="7">Phosphatidylinositol N-acetylglucosaminyltransferase subunit P</fullName>
    </recommendedName>
</protein>
<evidence type="ECO:0000256" key="3">
    <source>
        <dbReference type="ARBA" id="ARBA00022502"/>
    </source>
</evidence>
<dbReference type="AlphaFoldDB" id="A0AAD9REW0"/>
<keyword evidence="6 7" id="KW-0472">Membrane</keyword>
<comment type="similarity">
    <text evidence="7">Belongs to the PIGP family.</text>
</comment>
<keyword evidence="7" id="KW-0808">Transferase</keyword>
<gene>
    <name evidence="10" type="ORF">KPH14_008450</name>
</gene>
<organism evidence="10 11">
    <name type="scientific">Odynerus spinipes</name>
    <dbReference type="NCBI Taxonomy" id="1348599"/>
    <lineage>
        <taxon>Eukaryota</taxon>
        <taxon>Metazoa</taxon>
        <taxon>Ecdysozoa</taxon>
        <taxon>Arthropoda</taxon>
        <taxon>Hexapoda</taxon>
        <taxon>Insecta</taxon>
        <taxon>Pterygota</taxon>
        <taxon>Neoptera</taxon>
        <taxon>Endopterygota</taxon>
        <taxon>Hymenoptera</taxon>
        <taxon>Apocrita</taxon>
        <taxon>Aculeata</taxon>
        <taxon>Vespoidea</taxon>
        <taxon>Vespidae</taxon>
        <taxon>Eumeninae</taxon>
        <taxon>Odynerus</taxon>
    </lineage>
</organism>
<feature type="transmembrane region" description="Helical" evidence="8">
    <location>
        <begin position="54"/>
        <end position="74"/>
    </location>
</feature>
<dbReference type="InterPro" id="IPR013717">
    <property type="entry name" value="PIG-P"/>
</dbReference>
<name>A0AAD9REW0_9HYME</name>
<evidence type="ECO:0000256" key="1">
    <source>
        <dbReference type="ARBA" id="ARBA00004141"/>
    </source>
</evidence>
<proteinExistence type="inferred from homology"/>
<dbReference type="GO" id="GO:0005783">
    <property type="term" value="C:endoplasmic reticulum"/>
    <property type="evidence" value="ECO:0007669"/>
    <property type="project" value="TreeGrafter"/>
</dbReference>